<proteinExistence type="predicted"/>
<accession>A0A7J5PXT4</accession>
<organism evidence="1 2">
    <name type="scientific">Bacteroides xylanisolvens</name>
    <dbReference type="NCBI Taxonomy" id="371601"/>
    <lineage>
        <taxon>Bacteria</taxon>
        <taxon>Pseudomonadati</taxon>
        <taxon>Bacteroidota</taxon>
        <taxon>Bacteroidia</taxon>
        <taxon>Bacteroidales</taxon>
        <taxon>Bacteroidaceae</taxon>
        <taxon>Bacteroides</taxon>
    </lineage>
</organism>
<dbReference type="InterPro" id="IPR018247">
    <property type="entry name" value="EF_Hand_1_Ca_BS"/>
</dbReference>
<comment type="caution">
    <text evidence="1">The sequence shown here is derived from an EMBL/GenBank/DDBJ whole genome shotgun (WGS) entry which is preliminary data.</text>
</comment>
<name>A0A7J5PXT4_9BACE</name>
<evidence type="ECO:0000313" key="1">
    <source>
        <dbReference type="EMBL" id="KAB6147831.1"/>
    </source>
</evidence>
<evidence type="ECO:0008006" key="3">
    <source>
        <dbReference type="Google" id="ProtNLM"/>
    </source>
</evidence>
<dbReference type="Proteomes" id="UP000434604">
    <property type="component" value="Unassembled WGS sequence"/>
</dbReference>
<dbReference type="AlphaFoldDB" id="A0A7J5PXT4"/>
<dbReference type="PROSITE" id="PS00018">
    <property type="entry name" value="EF_HAND_1"/>
    <property type="match status" value="1"/>
</dbReference>
<dbReference type="RefSeq" id="WP_151934610.1">
    <property type="nucleotide sequence ID" value="NZ_WDED01000012.1"/>
</dbReference>
<reference evidence="1 2" key="1">
    <citation type="journal article" date="2019" name="Nat. Med.">
        <title>A library of human gut bacterial isolates paired with longitudinal multiomics data enables mechanistic microbiome research.</title>
        <authorList>
            <person name="Poyet M."/>
            <person name="Groussin M."/>
            <person name="Gibbons S.M."/>
            <person name="Avila-Pacheco J."/>
            <person name="Jiang X."/>
            <person name="Kearney S.M."/>
            <person name="Perrotta A.R."/>
            <person name="Berdy B."/>
            <person name="Zhao S."/>
            <person name="Lieberman T.D."/>
            <person name="Swanson P.K."/>
            <person name="Smith M."/>
            <person name="Roesemann S."/>
            <person name="Alexander J.E."/>
            <person name="Rich S.A."/>
            <person name="Livny J."/>
            <person name="Vlamakis H."/>
            <person name="Clish C."/>
            <person name="Bullock K."/>
            <person name="Deik A."/>
            <person name="Scott J."/>
            <person name="Pierce K.A."/>
            <person name="Xavier R.J."/>
            <person name="Alm E.J."/>
        </authorList>
    </citation>
    <scope>NUCLEOTIDE SEQUENCE [LARGE SCALE GENOMIC DNA]</scope>
    <source>
        <strain evidence="1 2">BIOML-A58</strain>
    </source>
</reference>
<gene>
    <name evidence="1" type="ORF">GA398_09305</name>
</gene>
<evidence type="ECO:0000313" key="2">
    <source>
        <dbReference type="Proteomes" id="UP000434604"/>
    </source>
</evidence>
<protein>
    <recommendedName>
        <fullName evidence="3">TonB-dependent receptor</fullName>
    </recommendedName>
</protein>
<sequence>MKNPYTRQTHEKDYFYSMYLSDGLFQNKEQILNSPRPLPSTETSMGDIKYIDANGDGKIDSNDMRRVGQPSMPHLNYGFDFRVEYKGWSLSALFQGTGDRYIAMGQQMQRGDYASVITKFQADYWTPENTDARFPRVTKAGYPNGENNALVTDFFNMNAKYFRLKNLQISYNLKRDLLKNCNFIQGCRITLSGTNLFTVSDVLDFTDPEAKMIEPDKIEKNLRSISGASYPVFRTYSLGLNVEF</sequence>
<dbReference type="SUPFAM" id="SSF56935">
    <property type="entry name" value="Porins"/>
    <property type="match status" value="1"/>
</dbReference>
<dbReference type="EMBL" id="WDED01000012">
    <property type="protein sequence ID" value="KAB6147831.1"/>
    <property type="molecule type" value="Genomic_DNA"/>
</dbReference>